<dbReference type="EMBL" id="MU393454">
    <property type="protein sequence ID" value="KAI4866795.1"/>
    <property type="molecule type" value="Genomic_DNA"/>
</dbReference>
<protein>
    <submittedName>
        <fullName evidence="1">Uncharacterized protein</fullName>
    </submittedName>
</protein>
<organism evidence="1 2">
    <name type="scientific">Hypoxylon rubiginosum</name>
    <dbReference type="NCBI Taxonomy" id="110542"/>
    <lineage>
        <taxon>Eukaryota</taxon>
        <taxon>Fungi</taxon>
        <taxon>Dikarya</taxon>
        <taxon>Ascomycota</taxon>
        <taxon>Pezizomycotina</taxon>
        <taxon>Sordariomycetes</taxon>
        <taxon>Xylariomycetidae</taxon>
        <taxon>Xylariales</taxon>
        <taxon>Hypoxylaceae</taxon>
        <taxon>Hypoxylon</taxon>
    </lineage>
</organism>
<evidence type="ECO:0000313" key="1">
    <source>
        <dbReference type="EMBL" id="KAI4866795.1"/>
    </source>
</evidence>
<keyword evidence="2" id="KW-1185">Reference proteome</keyword>
<comment type="caution">
    <text evidence="1">The sequence shown here is derived from an EMBL/GenBank/DDBJ whole genome shotgun (WGS) entry which is preliminary data.</text>
</comment>
<accession>A0ACB9Z727</accession>
<sequence>MPPRYDEAPELAPHNFPEVHHPPSVPEVSYGSRTPVTPAKPEDLTNPSLIHPIPPTYAAIENNSPSPYQYDHHSGYGTLAISEPGRPSKRILGCTVLVFTLSLIIAILSAAVIGLAAGTGVEASRANDAESRLAAISASGGSPTTVTVSAPSATPTGFSDVDKGCSTNSAGVTGSTYTSQFFNRPTYRIYCNSDAPNTPLSSLFVGNFDDCIDACASYSFYIPLDFSSNRTSGNATCAGVSYIPAWTNRTFAFDGDAPGNCYLKPGPQNQTALNNPNIGGSAVHAAILDTS</sequence>
<reference evidence="1 2" key="1">
    <citation type="journal article" date="2022" name="New Phytol.">
        <title>Ecological generalism drives hyperdiversity of secondary metabolite gene clusters in xylarialean endophytes.</title>
        <authorList>
            <person name="Franco M.E.E."/>
            <person name="Wisecaver J.H."/>
            <person name="Arnold A.E."/>
            <person name="Ju Y.M."/>
            <person name="Slot J.C."/>
            <person name="Ahrendt S."/>
            <person name="Moore L.P."/>
            <person name="Eastman K.E."/>
            <person name="Scott K."/>
            <person name="Konkel Z."/>
            <person name="Mondo S.J."/>
            <person name="Kuo A."/>
            <person name="Hayes R.D."/>
            <person name="Haridas S."/>
            <person name="Andreopoulos B."/>
            <person name="Riley R."/>
            <person name="LaButti K."/>
            <person name="Pangilinan J."/>
            <person name="Lipzen A."/>
            <person name="Amirebrahimi M."/>
            <person name="Yan J."/>
            <person name="Adam C."/>
            <person name="Keymanesh K."/>
            <person name="Ng V."/>
            <person name="Louie K."/>
            <person name="Northen T."/>
            <person name="Drula E."/>
            <person name="Henrissat B."/>
            <person name="Hsieh H.M."/>
            <person name="Youens-Clark K."/>
            <person name="Lutzoni F."/>
            <person name="Miadlikowska J."/>
            <person name="Eastwood D.C."/>
            <person name="Hamelin R.C."/>
            <person name="Grigoriev I.V."/>
            <person name="U'Ren J.M."/>
        </authorList>
    </citation>
    <scope>NUCLEOTIDE SEQUENCE [LARGE SCALE GENOMIC DNA]</scope>
    <source>
        <strain evidence="1 2">CBS 119005</strain>
    </source>
</reference>
<gene>
    <name evidence="1" type="ORF">F4820DRAFT_237277</name>
</gene>
<name>A0ACB9Z727_9PEZI</name>
<evidence type="ECO:0000313" key="2">
    <source>
        <dbReference type="Proteomes" id="UP001497700"/>
    </source>
</evidence>
<dbReference type="Proteomes" id="UP001497700">
    <property type="component" value="Unassembled WGS sequence"/>
</dbReference>
<proteinExistence type="predicted"/>